<gene>
    <name evidence="1" type="ORF">IGS73_15100</name>
</gene>
<evidence type="ECO:0000313" key="2">
    <source>
        <dbReference type="Proteomes" id="UP000593998"/>
    </source>
</evidence>
<name>A0A7L9IZH0_9MICO</name>
<sequence>MQIDKQEIVDLLNSRGENDKAQQADAALPDDVDTGQHQGVLENLGLSPVDLANLAGNFSL</sequence>
<protein>
    <submittedName>
        <fullName evidence="1">Uncharacterized protein</fullName>
    </submittedName>
</protein>
<dbReference type="Proteomes" id="UP000593998">
    <property type="component" value="Chromosome"/>
</dbReference>
<dbReference type="EMBL" id="CP062789">
    <property type="protein sequence ID" value="QOK22392.1"/>
    <property type="molecule type" value="Genomic_DNA"/>
</dbReference>
<organism evidence="1 2">
    <name type="scientific">Janibacter indicus</name>
    <dbReference type="NCBI Taxonomy" id="857417"/>
    <lineage>
        <taxon>Bacteria</taxon>
        <taxon>Bacillati</taxon>
        <taxon>Actinomycetota</taxon>
        <taxon>Actinomycetes</taxon>
        <taxon>Micrococcales</taxon>
        <taxon>Intrasporangiaceae</taxon>
        <taxon>Janibacter</taxon>
    </lineage>
</organism>
<dbReference type="AlphaFoldDB" id="A0A7L9IZH0"/>
<proteinExistence type="predicted"/>
<accession>A0A7L9IZH0</accession>
<evidence type="ECO:0000313" key="1">
    <source>
        <dbReference type="EMBL" id="QOK22392.1"/>
    </source>
</evidence>
<dbReference type="RefSeq" id="WP_192910904.1">
    <property type="nucleotide sequence ID" value="NZ_CP062789.1"/>
</dbReference>
<reference evidence="1 2" key="1">
    <citation type="submission" date="2020-10" db="EMBL/GenBank/DDBJ databases">
        <title>Janibacter indicus TT2 genome sequence.</title>
        <authorList>
            <person name="Lee K."/>
            <person name="Ganzorig M."/>
        </authorList>
    </citation>
    <scope>NUCLEOTIDE SEQUENCE [LARGE SCALE GENOMIC DNA]</scope>
    <source>
        <strain evidence="1 2">TT2</strain>
    </source>
</reference>